<accession>A0A250JXX5</accession>
<dbReference type="Pfam" id="PF19378">
    <property type="entry name" value="DUF5953"/>
    <property type="match status" value="1"/>
</dbReference>
<proteinExistence type="predicted"/>
<evidence type="ECO:0008006" key="3">
    <source>
        <dbReference type="Google" id="ProtNLM"/>
    </source>
</evidence>
<dbReference type="OrthoDB" id="5497996at2"/>
<keyword evidence="2" id="KW-1185">Reference proteome</keyword>
<gene>
    <name evidence="1" type="ORF">MYMAC_003589</name>
</gene>
<dbReference type="InterPro" id="IPR045997">
    <property type="entry name" value="DUF5953"/>
</dbReference>
<dbReference type="RefSeq" id="WP_095958979.1">
    <property type="nucleotide sequence ID" value="NZ_CP022203.1"/>
</dbReference>
<protein>
    <recommendedName>
        <fullName evidence="3">Immunity protein 52 domain-containing protein</fullName>
    </recommendedName>
</protein>
<reference evidence="1 2" key="1">
    <citation type="submission" date="2017-06" db="EMBL/GenBank/DDBJ databases">
        <title>Sequencing and comparative analysis of myxobacterial genomes.</title>
        <authorList>
            <person name="Rupp O."/>
            <person name="Goesmann A."/>
            <person name="Sogaard-Andersen L."/>
        </authorList>
    </citation>
    <scope>NUCLEOTIDE SEQUENCE [LARGE SCALE GENOMIC DNA]</scope>
    <source>
        <strain evidence="1 2">DSM 14697</strain>
    </source>
</reference>
<dbReference type="Proteomes" id="UP000217343">
    <property type="component" value="Chromosome"/>
</dbReference>
<name>A0A250JXX5_9BACT</name>
<dbReference type="EMBL" id="CP022203">
    <property type="protein sequence ID" value="ATB47966.1"/>
    <property type="molecule type" value="Genomic_DNA"/>
</dbReference>
<sequence>MTTRSRLVLNVYAPALMSDDGRTLAAIEGMERAIPGLRLTWEVSKEGRSIALPQRDVWLAEAAGRGEFPLVCNGDERFPVMISGRCRPASASPGGQSQLQVHAKLPQDPAIVLAAADVLEHVAEGVRAQWGLAAPSPILQVIADQTGPKLNGPEKPPRGLPALKFPEAIPAPEIPRHLGWLNYWSAAAAKAIGFPDPIRDTDLLSRARRTVSGGWVVQLSDAPLDLDNPVHLDALKRAYERFPEIGGRSAP</sequence>
<evidence type="ECO:0000313" key="2">
    <source>
        <dbReference type="Proteomes" id="UP000217343"/>
    </source>
</evidence>
<dbReference type="KEGG" id="mmas:MYMAC_003589"/>
<organism evidence="1 2">
    <name type="scientific">Corallococcus macrosporus DSM 14697</name>
    <dbReference type="NCBI Taxonomy" id="1189310"/>
    <lineage>
        <taxon>Bacteria</taxon>
        <taxon>Pseudomonadati</taxon>
        <taxon>Myxococcota</taxon>
        <taxon>Myxococcia</taxon>
        <taxon>Myxococcales</taxon>
        <taxon>Cystobacterineae</taxon>
        <taxon>Myxococcaceae</taxon>
        <taxon>Corallococcus</taxon>
    </lineage>
</organism>
<dbReference type="AlphaFoldDB" id="A0A250JXX5"/>
<evidence type="ECO:0000313" key="1">
    <source>
        <dbReference type="EMBL" id="ATB47966.1"/>
    </source>
</evidence>